<dbReference type="AlphaFoldDB" id="A0AA86T9Z5"/>
<dbReference type="Gene3D" id="3.30.1450.10">
    <property type="match status" value="1"/>
</dbReference>
<evidence type="ECO:0000256" key="2">
    <source>
        <dbReference type="SAM" id="SignalP"/>
    </source>
</evidence>
<keyword evidence="4" id="KW-1185">Reference proteome</keyword>
<dbReference type="KEGG" id="nti:DNFV4_03541"/>
<dbReference type="PROSITE" id="PS51257">
    <property type="entry name" value="PROKAR_LIPOPROTEIN"/>
    <property type="match status" value="1"/>
</dbReference>
<evidence type="ECO:0000313" key="4">
    <source>
        <dbReference type="Proteomes" id="UP001179121"/>
    </source>
</evidence>
<proteinExistence type="predicted"/>
<dbReference type="InterPro" id="IPR037873">
    <property type="entry name" value="BamE-like"/>
</dbReference>
<keyword evidence="1 2" id="KW-0732">Signal</keyword>
<dbReference type="RefSeq" id="WP_289270040.1">
    <property type="nucleotide sequence ID" value="NZ_OX365700.1"/>
</dbReference>
<evidence type="ECO:0000313" key="3">
    <source>
        <dbReference type="EMBL" id="CAI4033108.1"/>
    </source>
</evidence>
<gene>
    <name evidence="3" type="ORF">DNFV4_03541</name>
</gene>
<dbReference type="EMBL" id="OX365700">
    <property type="protein sequence ID" value="CAI4033108.1"/>
    <property type="molecule type" value="Genomic_DNA"/>
</dbReference>
<dbReference type="Proteomes" id="UP001179121">
    <property type="component" value="Chromosome"/>
</dbReference>
<name>A0AA86T9Z5_9BACT</name>
<organism evidence="3 4">
    <name type="scientific">Nitrospira tepida</name>
    <dbReference type="NCBI Taxonomy" id="2973512"/>
    <lineage>
        <taxon>Bacteria</taxon>
        <taxon>Pseudomonadati</taxon>
        <taxon>Nitrospirota</taxon>
        <taxon>Nitrospiria</taxon>
        <taxon>Nitrospirales</taxon>
        <taxon>Nitrospiraceae</taxon>
        <taxon>Nitrospira</taxon>
    </lineage>
</organism>
<feature type="chain" id="PRO_5041733252" evidence="2">
    <location>
        <begin position="26"/>
        <end position="160"/>
    </location>
</feature>
<protein>
    <submittedName>
        <fullName evidence="3">SmpA_OmlA domain-containing protein</fullName>
    </submittedName>
</protein>
<evidence type="ECO:0000256" key="1">
    <source>
        <dbReference type="ARBA" id="ARBA00022729"/>
    </source>
</evidence>
<reference evidence="3" key="1">
    <citation type="submission" date="2022-10" db="EMBL/GenBank/DDBJ databases">
        <authorList>
            <person name="Koch H."/>
        </authorList>
    </citation>
    <scope>NUCLEOTIDE SEQUENCE</scope>
    <source>
        <strain evidence="3">DNF</strain>
    </source>
</reference>
<sequence length="160" mass="18060">MTNRLGPALLWLWLAGCVSTGNSHLADNQTMAQITVGKTTKLQVASLLGDPSNQRSIEMGGWTREWWGYHYASAKINPLEYLLLYGFLYNGFGQYDTQYDLGVYFDHRGIVSSLSTMKTDYEMGSPFTSPRVSTVAGTMMGFPETTRDPVRFEIKMESRY</sequence>
<accession>A0AA86T9Z5</accession>
<feature type="signal peptide" evidence="2">
    <location>
        <begin position="1"/>
        <end position="25"/>
    </location>
</feature>